<evidence type="ECO:0000313" key="7">
    <source>
        <dbReference type="Proteomes" id="UP000293142"/>
    </source>
</evidence>
<keyword evidence="7" id="KW-1185">Reference proteome</keyword>
<evidence type="ECO:0000256" key="3">
    <source>
        <dbReference type="ARBA" id="ARBA00022989"/>
    </source>
</evidence>
<comment type="caution">
    <text evidence="6">The sequence shown here is derived from an EMBL/GenBank/DDBJ whole genome shotgun (WGS) entry which is preliminary data.</text>
</comment>
<dbReference type="InterPro" id="IPR032808">
    <property type="entry name" value="DoxX"/>
</dbReference>
<dbReference type="Proteomes" id="UP000293142">
    <property type="component" value="Unassembled WGS sequence"/>
</dbReference>
<evidence type="ECO:0000256" key="1">
    <source>
        <dbReference type="ARBA" id="ARBA00004141"/>
    </source>
</evidence>
<feature type="transmembrane region" description="Helical" evidence="5">
    <location>
        <begin position="96"/>
        <end position="114"/>
    </location>
</feature>
<evidence type="ECO:0000256" key="2">
    <source>
        <dbReference type="ARBA" id="ARBA00022692"/>
    </source>
</evidence>
<feature type="transmembrane region" description="Helical" evidence="5">
    <location>
        <begin position="43"/>
        <end position="61"/>
    </location>
</feature>
<feature type="transmembrane region" description="Helical" evidence="5">
    <location>
        <begin position="6"/>
        <end position="22"/>
    </location>
</feature>
<comment type="subcellular location">
    <subcellularLocation>
        <location evidence="1">Membrane</location>
        <topology evidence="1">Multi-pass membrane protein</topology>
    </subcellularLocation>
</comment>
<gene>
    <name evidence="6" type="ORF">EYB31_28265</name>
</gene>
<evidence type="ECO:0000256" key="5">
    <source>
        <dbReference type="SAM" id="Phobius"/>
    </source>
</evidence>
<keyword evidence="2 5" id="KW-0812">Transmembrane</keyword>
<dbReference type="EMBL" id="SIRE01000023">
    <property type="protein sequence ID" value="TBL72650.1"/>
    <property type="molecule type" value="Genomic_DNA"/>
</dbReference>
<evidence type="ECO:0000256" key="4">
    <source>
        <dbReference type="ARBA" id="ARBA00023136"/>
    </source>
</evidence>
<sequence>MNVTLWIVQGMLALGFIFSGWMKVFLQDKAKVSWPWVHDVPKGFVAFIGIMELLGALGLIFPQALDIAPVLTPLAATALAVVVFCGAVFHVKRHEYREIGVNIVFLALAVFIAIGRL</sequence>
<evidence type="ECO:0000313" key="6">
    <source>
        <dbReference type="EMBL" id="TBL72650.1"/>
    </source>
</evidence>
<reference evidence="6 7" key="1">
    <citation type="submission" date="2019-02" db="EMBL/GenBank/DDBJ databases">
        <title>Paenibacillus sp. nov., isolated from surface-sterilized tissue of Thalictrum simplex L.</title>
        <authorList>
            <person name="Tuo L."/>
        </authorList>
    </citation>
    <scope>NUCLEOTIDE SEQUENCE [LARGE SCALE GENOMIC DNA]</scope>
    <source>
        <strain evidence="6 7">N2SHLJ1</strain>
    </source>
</reference>
<feature type="transmembrane region" description="Helical" evidence="5">
    <location>
        <begin position="67"/>
        <end position="89"/>
    </location>
</feature>
<dbReference type="GO" id="GO:0016020">
    <property type="term" value="C:membrane"/>
    <property type="evidence" value="ECO:0007669"/>
    <property type="project" value="UniProtKB-SubCell"/>
</dbReference>
<protein>
    <submittedName>
        <fullName evidence="6">DoxX family protein</fullName>
    </submittedName>
</protein>
<proteinExistence type="predicted"/>
<keyword evidence="4 5" id="KW-0472">Membrane</keyword>
<organism evidence="6 7">
    <name type="scientific">Paenibacillus thalictri</name>
    <dbReference type="NCBI Taxonomy" id="2527873"/>
    <lineage>
        <taxon>Bacteria</taxon>
        <taxon>Bacillati</taxon>
        <taxon>Bacillota</taxon>
        <taxon>Bacilli</taxon>
        <taxon>Bacillales</taxon>
        <taxon>Paenibacillaceae</taxon>
        <taxon>Paenibacillus</taxon>
    </lineage>
</organism>
<accession>A0A4Q9DM01</accession>
<name>A0A4Q9DM01_9BACL</name>
<keyword evidence="3 5" id="KW-1133">Transmembrane helix</keyword>
<dbReference type="AlphaFoldDB" id="A0A4Q9DM01"/>
<dbReference type="OrthoDB" id="3385086at2"/>
<dbReference type="Pfam" id="PF13564">
    <property type="entry name" value="DoxX_2"/>
    <property type="match status" value="1"/>
</dbReference>